<evidence type="ECO:0000256" key="6">
    <source>
        <dbReference type="SAM" id="MobiDB-lite"/>
    </source>
</evidence>
<comment type="subcellular location">
    <subcellularLocation>
        <location evidence="1">Cytoplasm</location>
        <location evidence="1">Cytoskeleton</location>
    </subcellularLocation>
</comment>
<gene>
    <name evidence="7" type="ORF">CHUDEA5_3750</name>
</gene>
<evidence type="ECO:0000256" key="4">
    <source>
        <dbReference type="ARBA" id="ARBA00034706"/>
    </source>
</evidence>
<evidence type="ECO:0000256" key="1">
    <source>
        <dbReference type="ARBA" id="ARBA00004245"/>
    </source>
</evidence>
<dbReference type="PANTHER" id="PTHR46126">
    <property type="entry name" value="DYNACTIN SUBUNIT 5"/>
    <property type="match status" value="1"/>
</dbReference>
<dbReference type="Pfam" id="PF21711">
    <property type="entry name" value="DCTN5"/>
    <property type="match status" value="1"/>
</dbReference>
<dbReference type="VEuPathDB" id="CryptoDB:ChTU502y2012_410g0330"/>
<evidence type="ECO:0000313" key="7">
    <source>
        <dbReference type="EMBL" id="CUV06368.1"/>
    </source>
</evidence>
<dbReference type="InterPro" id="IPR047125">
    <property type="entry name" value="DCTN5"/>
</dbReference>
<reference evidence="7" key="1">
    <citation type="submission" date="2015-08" db="EMBL/GenBank/DDBJ databases">
        <authorList>
            <person name="Babu N.S."/>
            <person name="Beckwith C.J."/>
            <person name="Beseler K.G."/>
            <person name="Brison A."/>
            <person name="Carone J.V."/>
            <person name="Caskin T.P."/>
            <person name="Diamond M."/>
            <person name="Durham M.E."/>
            <person name="Foxe J.M."/>
            <person name="Go M."/>
            <person name="Henderson B.A."/>
            <person name="Jones I.B."/>
            <person name="McGettigan J.A."/>
            <person name="Micheletti S.J."/>
            <person name="Nasrallah M.E."/>
            <person name="Ortiz D."/>
            <person name="Piller C.R."/>
            <person name="Privatt S.R."/>
            <person name="Schneider S.L."/>
            <person name="Sharp S."/>
            <person name="Smith T.C."/>
            <person name="Stanton J.D."/>
            <person name="Ullery H.E."/>
            <person name="Wilson R.J."/>
            <person name="Serrano M.G."/>
            <person name="Buck G."/>
            <person name="Lee V."/>
            <person name="Wang Y."/>
            <person name="Carvalho R."/>
            <person name="Voegtly L."/>
            <person name="Shi R."/>
            <person name="Duckworth R."/>
            <person name="Johnson A."/>
            <person name="Loviza R."/>
            <person name="Walstead R."/>
            <person name="Shah Z."/>
            <person name="Kiflezghi M."/>
            <person name="Wade K."/>
            <person name="Ball S.L."/>
            <person name="Bradley K.W."/>
            <person name="Asai D.J."/>
            <person name="Bowman C.A."/>
            <person name="Russell D.A."/>
            <person name="Pope W.H."/>
            <person name="Jacobs-Sera D."/>
            <person name="Hendrix R.W."/>
            <person name="Hatfull G.F."/>
        </authorList>
    </citation>
    <scope>NUCLEOTIDE SEQUENCE [LARGE SCALE GENOMIC DNA]</scope>
</reference>
<dbReference type="Proteomes" id="UP000199752">
    <property type="component" value="Chromosome 5"/>
</dbReference>
<proteinExistence type="inferred from homology"/>
<feature type="compositionally biased region" description="Acidic residues" evidence="6">
    <location>
        <begin position="216"/>
        <end position="230"/>
    </location>
</feature>
<dbReference type="InterPro" id="IPR011004">
    <property type="entry name" value="Trimer_LpxA-like_sf"/>
</dbReference>
<accession>A0A0S4TFV7</accession>
<feature type="compositionally biased region" description="Low complexity" evidence="6">
    <location>
        <begin position="231"/>
        <end position="245"/>
    </location>
</feature>
<keyword evidence="2" id="KW-0963">Cytoplasm</keyword>
<dbReference type="AlphaFoldDB" id="A0A0S4TFV7"/>
<sequence length="274" mass="30119">MEEKKIIRSKKDYVQTASGNIVCRKTILCGSQNIHLLGTCIIESGVILRGDLVMIRIGQYVILEQNCIVRPCFKKIKGKYGSVPISIGDCVQIGENSVVMASSIGSNVYIGKNSIIGSGSIIKDNCIILPDTTIAPNTLIPPFTEWGGTPGVMLRRLPESQNILLQQSAIEYYNNFELVSNKVQEEPEKIQHSNTTLIKSMKTGISNFSKNKGDNGDGDDDDNDDDDDDNNNNNNNNNNNSNSDVDNNDRANEESREDREGKEGEDGREGGESE</sequence>
<dbReference type="PANTHER" id="PTHR46126:SF1">
    <property type="entry name" value="DYNACTIN SUBUNIT 5"/>
    <property type="match status" value="1"/>
</dbReference>
<dbReference type="SUPFAM" id="SSF51161">
    <property type="entry name" value="Trimeric LpxA-like enzymes"/>
    <property type="match status" value="1"/>
</dbReference>
<feature type="compositionally biased region" description="Basic and acidic residues" evidence="6">
    <location>
        <begin position="247"/>
        <end position="274"/>
    </location>
</feature>
<evidence type="ECO:0000256" key="2">
    <source>
        <dbReference type="ARBA" id="ARBA00022490"/>
    </source>
</evidence>
<comment type="similarity">
    <text evidence="4">Belongs to the dynactin subunits 5/6 family. Dynactin subunit 5 subfamily.</text>
</comment>
<protein>
    <recommendedName>
        <fullName evidence="5">Dynactin subunit 5</fullName>
    </recommendedName>
</protein>
<feature type="region of interest" description="Disordered" evidence="6">
    <location>
        <begin position="205"/>
        <end position="274"/>
    </location>
</feature>
<name>A0A0S4TFV7_CRYHO</name>
<dbReference type="EMBL" id="LN877951">
    <property type="protein sequence ID" value="CUV06368.1"/>
    <property type="molecule type" value="Genomic_DNA"/>
</dbReference>
<dbReference type="VEuPathDB" id="CryptoDB:GY17_00001574"/>
<organism evidence="7">
    <name type="scientific">Cryptosporidium hominis</name>
    <dbReference type="NCBI Taxonomy" id="237895"/>
    <lineage>
        <taxon>Eukaryota</taxon>
        <taxon>Sar</taxon>
        <taxon>Alveolata</taxon>
        <taxon>Apicomplexa</taxon>
        <taxon>Conoidasida</taxon>
        <taxon>Coccidia</taxon>
        <taxon>Eucoccidiorida</taxon>
        <taxon>Eimeriorina</taxon>
        <taxon>Cryptosporidiidae</taxon>
        <taxon>Cryptosporidium</taxon>
    </lineage>
</organism>
<evidence type="ECO:0000256" key="5">
    <source>
        <dbReference type="ARBA" id="ARBA00034865"/>
    </source>
</evidence>
<dbReference type="GO" id="GO:0005869">
    <property type="term" value="C:dynactin complex"/>
    <property type="evidence" value="ECO:0007669"/>
    <property type="project" value="TreeGrafter"/>
</dbReference>
<evidence type="ECO:0000256" key="3">
    <source>
        <dbReference type="ARBA" id="ARBA00023212"/>
    </source>
</evidence>
<dbReference type="VEuPathDB" id="CryptoDB:Chro.50478"/>
<dbReference type="Gene3D" id="2.160.10.10">
    <property type="entry name" value="Hexapeptide repeat proteins"/>
    <property type="match status" value="1"/>
</dbReference>
<keyword evidence="3" id="KW-0206">Cytoskeleton</keyword>
<dbReference type="VEuPathDB" id="CryptoDB:CHUDEA5_3750"/>
<dbReference type="CDD" id="cd03359">
    <property type="entry name" value="LbH_Dynactin_5"/>
    <property type="match status" value="1"/>
</dbReference>